<dbReference type="OMA" id="IDHTNPQ"/>
<organism evidence="6 7">
    <name type="scientific">Eimeria tenella</name>
    <name type="common">Coccidian parasite</name>
    <dbReference type="NCBI Taxonomy" id="5802"/>
    <lineage>
        <taxon>Eukaryota</taxon>
        <taxon>Sar</taxon>
        <taxon>Alveolata</taxon>
        <taxon>Apicomplexa</taxon>
        <taxon>Conoidasida</taxon>
        <taxon>Coccidia</taxon>
        <taxon>Eucoccidiorida</taxon>
        <taxon>Eimeriorina</taxon>
        <taxon>Eimeriidae</taxon>
        <taxon>Eimeria</taxon>
    </lineage>
</organism>
<evidence type="ECO:0000313" key="7">
    <source>
        <dbReference type="Proteomes" id="UP000030747"/>
    </source>
</evidence>
<comment type="similarity">
    <text evidence="1">Belongs to the glycosyl hydrolase 13 family.</text>
</comment>
<gene>
    <name evidence="6" type="ORF">ETH_00004695</name>
</gene>
<evidence type="ECO:0000256" key="4">
    <source>
        <dbReference type="SAM" id="MobiDB-lite"/>
    </source>
</evidence>
<feature type="region of interest" description="Disordered" evidence="4">
    <location>
        <begin position="114"/>
        <end position="171"/>
    </location>
</feature>
<dbReference type="InterPro" id="IPR013780">
    <property type="entry name" value="Glyco_hydro_b"/>
</dbReference>
<evidence type="ECO:0000313" key="6">
    <source>
        <dbReference type="EMBL" id="CDJ36946.1"/>
    </source>
</evidence>
<keyword evidence="2" id="KW-0378">Hydrolase</keyword>
<dbReference type="PROSITE" id="PS50853">
    <property type="entry name" value="FN3"/>
    <property type="match status" value="1"/>
</dbReference>
<dbReference type="SMART" id="SM00060">
    <property type="entry name" value="FN3"/>
    <property type="match status" value="2"/>
</dbReference>
<dbReference type="Gene3D" id="3.20.20.80">
    <property type="entry name" value="Glycosidases"/>
    <property type="match status" value="1"/>
</dbReference>
<reference evidence="6" key="1">
    <citation type="submission" date="2013-10" db="EMBL/GenBank/DDBJ databases">
        <title>Genomic analysis of the causative agents of coccidiosis in chickens.</title>
        <authorList>
            <person name="Reid A.J."/>
            <person name="Blake D."/>
            <person name="Billington K."/>
            <person name="Browne H."/>
            <person name="Dunn M."/>
            <person name="Hung S."/>
            <person name="Kawahara F."/>
            <person name="Miranda-Saavedra D."/>
            <person name="Mourier T."/>
            <person name="Nagra H."/>
            <person name="Otto T.D."/>
            <person name="Rawlings N."/>
            <person name="Sanchez A."/>
            <person name="Sanders M."/>
            <person name="Subramaniam C."/>
            <person name="Tay Y."/>
            <person name="Dear P."/>
            <person name="Doerig C."/>
            <person name="Gruber A."/>
            <person name="Parkinson J."/>
            <person name="Shirley M."/>
            <person name="Wan K.L."/>
            <person name="Berriman M."/>
            <person name="Tomley F."/>
            <person name="Pain A."/>
        </authorList>
    </citation>
    <scope>NUCLEOTIDE SEQUENCE [LARGE SCALE GENOMIC DNA]</scope>
    <source>
        <strain evidence="6">Houghton</strain>
    </source>
</reference>
<feature type="region of interest" description="Disordered" evidence="4">
    <location>
        <begin position="319"/>
        <end position="339"/>
    </location>
</feature>
<dbReference type="VEuPathDB" id="ToxoDB:ETH_00004695"/>
<dbReference type="RefSeq" id="XP_013227784.1">
    <property type="nucleotide sequence ID" value="XM_013372330.1"/>
</dbReference>
<dbReference type="SUPFAM" id="SSF51445">
    <property type="entry name" value="(Trans)glycosidases"/>
    <property type="match status" value="1"/>
</dbReference>
<dbReference type="EMBL" id="HG673746">
    <property type="protein sequence ID" value="CDJ36946.1"/>
    <property type="molecule type" value="Genomic_DNA"/>
</dbReference>
<dbReference type="Proteomes" id="UP000030747">
    <property type="component" value="Unassembled WGS sequence"/>
</dbReference>
<dbReference type="SUPFAM" id="SSF49265">
    <property type="entry name" value="Fibronectin type III"/>
    <property type="match status" value="1"/>
</dbReference>
<dbReference type="Pfam" id="PF07821">
    <property type="entry name" value="Alpha-amyl_C2"/>
    <property type="match status" value="1"/>
</dbReference>
<feature type="domain" description="Fibronectin type-III" evidence="5">
    <location>
        <begin position="243"/>
        <end position="338"/>
    </location>
</feature>
<dbReference type="OrthoDB" id="434688at2759"/>
<feature type="region of interest" description="Disordered" evidence="4">
    <location>
        <begin position="223"/>
        <end position="247"/>
    </location>
</feature>
<evidence type="ECO:0000256" key="2">
    <source>
        <dbReference type="ARBA" id="ARBA00022801"/>
    </source>
</evidence>
<dbReference type="PANTHER" id="PTHR43447">
    <property type="entry name" value="ALPHA-AMYLASE"/>
    <property type="match status" value="1"/>
</dbReference>
<proteinExistence type="inferred from homology"/>
<sequence length="722" mass="79079">MHRLEPESLQERKHIGLSHLQVSQVPASCSKCWPQQHQQQQQQQQQRQQQWVLLLLLPVALGVAAPEPLQLEDSAALRWHQLICTSASLHSRTIGSSISSSSSSTSFSSRTSIRSSSSIHSNSRGSISSTASTSSTSTNSSSSSSPSSTSASSSSFSSSSSSSRSSSRSSSSSRRCAVRCGVVRRDGELVATVEGSCREFVDKALLGLRVYTYFVCAVNPQGQEGPSSDPCCARTSEPGKPSAPTNLACSHRAADRIEISWEPPADHGGAPVRFYRVYRDGAPIAFLPAVGPQAHKFTDTSVEEGQSYSYTVSAWHDLPPPDYQEAPSSSSSSSSSSSGLFRVQTPAAVEGLQSEPVSARAEQLLQGPRLDDGKGHIMLQGFNWLSSKNPLGWYNVLCSKLQDIKTLGVSIIWCPPPTECVGWEGYMPTRWYSLKSHYGSPGELQRLIREAAKAGLACCVDLVANHRCGTQQDRRGHWTIFEGPDWGPWAVVKNNLQGYHGEGGEDTGVSVDCAPDIDHTNPQVQKDMKLWTAWLLRDQAFVENLGRPFTVGEYWHGDTAALVNYVRAAGGSLAAFDFAFYYHLQRAVESGEFGILNACGNLNGLVGIEPKLAVTFIENHDTDHLDYCRTFCNGDLNGVLQGYAVILTHPGVPCIYWNHYSDYGDYSRTERGLYAAYISPRDRWCHPHNARVAMKIGWENWQPGGEGWRIATCGHNFCVWTR</sequence>
<dbReference type="SMART" id="SM00642">
    <property type="entry name" value="Aamy"/>
    <property type="match status" value="1"/>
</dbReference>
<name>U6KJH7_EIMTE</name>
<dbReference type="GeneID" id="25250147"/>
<dbReference type="Gene3D" id="2.60.40.1180">
    <property type="entry name" value="Golgi alpha-mannosidase II"/>
    <property type="match status" value="1"/>
</dbReference>
<protein>
    <submittedName>
        <fullName evidence="6">Alpha amylase, catalytic domain containing protein, putative</fullName>
    </submittedName>
</protein>
<keyword evidence="3" id="KW-0326">Glycosidase</keyword>
<evidence type="ECO:0000259" key="5">
    <source>
        <dbReference type="PROSITE" id="PS50853"/>
    </source>
</evidence>
<dbReference type="VEuPathDB" id="ToxoDB:ETH2_0819200"/>
<dbReference type="InterPro" id="IPR006047">
    <property type="entry name" value="GH13_cat_dom"/>
</dbReference>
<feature type="compositionally biased region" description="Low complexity" evidence="4">
    <location>
        <begin position="328"/>
        <end position="338"/>
    </location>
</feature>
<dbReference type="InterPro" id="IPR036116">
    <property type="entry name" value="FN3_sf"/>
</dbReference>
<dbReference type="InterPro" id="IPR003961">
    <property type="entry name" value="FN3_dom"/>
</dbReference>
<dbReference type="GO" id="GO:0005509">
    <property type="term" value="F:calcium ion binding"/>
    <property type="evidence" value="ECO:0007669"/>
    <property type="project" value="InterPro"/>
</dbReference>
<dbReference type="Gene3D" id="2.60.40.10">
    <property type="entry name" value="Immunoglobulins"/>
    <property type="match status" value="1"/>
</dbReference>
<accession>U6KJH7</accession>
<dbReference type="InterPro" id="IPR012850">
    <property type="entry name" value="A-amylase_bs_C"/>
</dbReference>
<dbReference type="AlphaFoldDB" id="U6KJH7"/>
<dbReference type="GO" id="GO:0005975">
    <property type="term" value="P:carbohydrate metabolic process"/>
    <property type="evidence" value="ECO:0007669"/>
    <property type="project" value="InterPro"/>
</dbReference>
<dbReference type="InterPro" id="IPR013783">
    <property type="entry name" value="Ig-like_fold"/>
</dbReference>
<evidence type="ECO:0000256" key="3">
    <source>
        <dbReference type="ARBA" id="ARBA00023295"/>
    </source>
</evidence>
<reference evidence="6" key="2">
    <citation type="submission" date="2013-10" db="EMBL/GenBank/DDBJ databases">
        <authorList>
            <person name="Aslett M."/>
        </authorList>
    </citation>
    <scope>NUCLEOTIDE SEQUENCE [LARGE SCALE GENOMIC DNA]</scope>
    <source>
        <strain evidence="6">Houghton</strain>
    </source>
</reference>
<keyword evidence="7" id="KW-1185">Reference proteome</keyword>
<dbReference type="InterPro" id="IPR017853">
    <property type="entry name" value="GH"/>
</dbReference>
<dbReference type="GO" id="GO:0004556">
    <property type="term" value="F:alpha-amylase activity"/>
    <property type="evidence" value="ECO:0007669"/>
    <property type="project" value="InterPro"/>
</dbReference>
<evidence type="ECO:0000256" key="1">
    <source>
        <dbReference type="ARBA" id="ARBA00008061"/>
    </source>
</evidence>
<dbReference type="CDD" id="cd00063">
    <property type="entry name" value="FN3"/>
    <property type="match status" value="1"/>
</dbReference>
<dbReference type="Pfam" id="PF00128">
    <property type="entry name" value="Alpha-amylase"/>
    <property type="match status" value="1"/>
</dbReference>